<dbReference type="Proteomes" id="UP000199400">
    <property type="component" value="Unassembled WGS sequence"/>
</dbReference>
<accession>A0A1I2C3B0</accession>
<protein>
    <submittedName>
        <fullName evidence="1">UDP-N-acetylglucosamine/UDP-N-acetylgalactosamine diphosphorylase</fullName>
    </submittedName>
</protein>
<gene>
    <name evidence="1" type="ORF">SAMN02745121_04940</name>
</gene>
<dbReference type="AlphaFoldDB" id="A0A1I2C3B0"/>
<proteinExistence type="predicted"/>
<reference evidence="2" key="1">
    <citation type="submission" date="2016-10" db="EMBL/GenBank/DDBJ databases">
        <authorList>
            <person name="Varghese N."/>
            <person name="Submissions S."/>
        </authorList>
    </citation>
    <scope>NUCLEOTIDE SEQUENCE [LARGE SCALE GENOMIC DNA]</scope>
    <source>
        <strain evidence="2">ATCC 25963</strain>
    </source>
</reference>
<sequence>MTDVAAIEARLSALAGRGVQIIDPRQTYVAPEVRVERIHAGVVLHPGTRLQGARTFLGPGAELGREGPVVAVDCVLGERARIDGGYASGAVLLRGASAGSAAHLREGTLLEEEASTAHAVGLKHTIVLCFGTLGSLINFCDVLLAGGTSREDHSEVGSGFIHFNFTPWGARGDKATASLVGDVPRGVLLRERRIFLGGAGGMVGPREVGFGAVTGAGQVVRKDVPEDRLVVQPPRAVDHAYAPDQLDAAEPRARRQVRYIAQLHALLAWYRQVRLARVPESRADVREVMTAAIDTLQLCVAEREKRLGAFLKERGVEMPKLVAPALACPLVLAAEEPYVDHVEWVRGLGAADVTRCVEWLRAVEAAVIDSGQL</sequence>
<name>A0A1I2C3B0_9BACT</name>
<dbReference type="RefSeq" id="WP_096329168.1">
    <property type="nucleotide sequence ID" value="NZ_FOMX01000016.1"/>
</dbReference>
<dbReference type="SUPFAM" id="SSF51161">
    <property type="entry name" value="Trimeric LpxA-like enzymes"/>
    <property type="match status" value="1"/>
</dbReference>
<evidence type="ECO:0000313" key="2">
    <source>
        <dbReference type="Proteomes" id="UP000199400"/>
    </source>
</evidence>
<dbReference type="Gene3D" id="2.160.10.10">
    <property type="entry name" value="Hexapeptide repeat proteins"/>
    <property type="match status" value="1"/>
</dbReference>
<dbReference type="OrthoDB" id="9783357at2"/>
<evidence type="ECO:0000313" key="1">
    <source>
        <dbReference type="EMBL" id="SFE62668.1"/>
    </source>
</evidence>
<dbReference type="EMBL" id="FOMX01000016">
    <property type="protein sequence ID" value="SFE62668.1"/>
    <property type="molecule type" value="Genomic_DNA"/>
</dbReference>
<keyword evidence="2" id="KW-1185">Reference proteome</keyword>
<organism evidence="1 2">
    <name type="scientific">Nannocystis exedens</name>
    <dbReference type="NCBI Taxonomy" id="54"/>
    <lineage>
        <taxon>Bacteria</taxon>
        <taxon>Pseudomonadati</taxon>
        <taxon>Myxococcota</taxon>
        <taxon>Polyangia</taxon>
        <taxon>Nannocystales</taxon>
        <taxon>Nannocystaceae</taxon>
        <taxon>Nannocystis</taxon>
    </lineage>
</organism>
<dbReference type="STRING" id="54.SAMN02745121_04940"/>
<dbReference type="InterPro" id="IPR011004">
    <property type="entry name" value="Trimer_LpxA-like_sf"/>
</dbReference>